<dbReference type="OrthoDB" id="6429903at2759"/>
<feature type="compositionally biased region" description="Polar residues" evidence="1">
    <location>
        <begin position="372"/>
        <end position="391"/>
    </location>
</feature>
<sequence>MASDLKLDIFAAQLFGTYWHTVGFLSEELKVSSLYPKEYNLDPTNSDVYEESHYTAVFVKHLFYHCVFDDELSKLPTPFEPSPWYISDSISRTCRRDGLFRDLTIFELLITSCAFVVELCFYCIHDFDYTDVVSYAHMCWAVYFDDYKEEFYRQGGWSQLKIVSFSYVLPNELLYPYPETLCYSHECRVDYILNVMKAVENYKLLINFICTDCKTVAKTWVRYLQNLNKSDTSNVKVDRTKAQDPSDLKAIEKFLLQFRRFCDPNGTKILTDSRKQYTEEIPQNVLKLDNFTLNHMTANQQSDFKVKQREIELPLQINDGQADKLSTIDSSRVQKNNVTDQLIGIGLLRNKDPMSNIRENASSRKNSFLRLNPSSNDGFPRIGTQSTSKQKQNTDTKKEIYFERECPEVKSLLRMILVFGNPEGMIHLRSSLPRSDTNTRKKSKEK</sequence>
<evidence type="ECO:0000313" key="3">
    <source>
        <dbReference type="Proteomes" id="UP000887116"/>
    </source>
</evidence>
<feature type="compositionally biased region" description="Polar residues" evidence="1">
    <location>
        <begin position="357"/>
        <end position="366"/>
    </location>
</feature>
<proteinExistence type="predicted"/>
<name>A0A8X6L1H2_TRICU</name>
<dbReference type="EMBL" id="BMAO01033817">
    <property type="protein sequence ID" value="GFQ92016.1"/>
    <property type="molecule type" value="Genomic_DNA"/>
</dbReference>
<dbReference type="AlphaFoldDB" id="A0A8X6L1H2"/>
<organism evidence="2 3">
    <name type="scientific">Trichonephila clavata</name>
    <name type="common">Joro spider</name>
    <name type="synonym">Nephila clavata</name>
    <dbReference type="NCBI Taxonomy" id="2740835"/>
    <lineage>
        <taxon>Eukaryota</taxon>
        <taxon>Metazoa</taxon>
        <taxon>Ecdysozoa</taxon>
        <taxon>Arthropoda</taxon>
        <taxon>Chelicerata</taxon>
        <taxon>Arachnida</taxon>
        <taxon>Araneae</taxon>
        <taxon>Araneomorphae</taxon>
        <taxon>Entelegynae</taxon>
        <taxon>Araneoidea</taxon>
        <taxon>Nephilidae</taxon>
        <taxon>Trichonephila</taxon>
    </lineage>
</organism>
<feature type="region of interest" description="Disordered" evidence="1">
    <location>
        <begin position="356"/>
        <end position="396"/>
    </location>
</feature>
<accession>A0A8X6L1H2</accession>
<protein>
    <submittedName>
        <fullName evidence="2">Uncharacterized protein</fullName>
    </submittedName>
</protein>
<feature type="region of interest" description="Disordered" evidence="1">
    <location>
        <begin position="426"/>
        <end position="446"/>
    </location>
</feature>
<evidence type="ECO:0000313" key="2">
    <source>
        <dbReference type="EMBL" id="GFQ92016.1"/>
    </source>
</evidence>
<gene>
    <name evidence="2" type="primary">AVEN_82262_1</name>
    <name evidence="2" type="ORF">TNCT_723481</name>
</gene>
<comment type="caution">
    <text evidence="2">The sequence shown here is derived from an EMBL/GenBank/DDBJ whole genome shotgun (WGS) entry which is preliminary data.</text>
</comment>
<keyword evidence="3" id="KW-1185">Reference proteome</keyword>
<evidence type="ECO:0000256" key="1">
    <source>
        <dbReference type="SAM" id="MobiDB-lite"/>
    </source>
</evidence>
<dbReference type="Proteomes" id="UP000887116">
    <property type="component" value="Unassembled WGS sequence"/>
</dbReference>
<reference evidence="2" key="1">
    <citation type="submission" date="2020-07" db="EMBL/GenBank/DDBJ databases">
        <title>Multicomponent nature underlies the extraordinary mechanical properties of spider dragline silk.</title>
        <authorList>
            <person name="Kono N."/>
            <person name="Nakamura H."/>
            <person name="Mori M."/>
            <person name="Yoshida Y."/>
            <person name="Ohtoshi R."/>
            <person name="Malay A.D."/>
            <person name="Moran D.A.P."/>
            <person name="Tomita M."/>
            <person name="Numata K."/>
            <person name="Arakawa K."/>
        </authorList>
    </citation>
    <scope>NUCLEOTIDE SEQUENCE</scope>
</reference>